<dbReference type="CDD" id="cd00081">
    <property type="entry name" value="Hint"/>
    <property type="match status" value="1"/>
</dbReference>
<keyword evidence="5" id="KW-1185">Reference proteome</keyword>
<keyword evidence="2" id="KW-0732">Signal</keyword>
<dbReference type="InParanoid" id="C7QJN3"/>
<dbReference type="KEGG" id="cai:Caci_2338"/>
<protein>
    <submittedName>
        <fullName evidence="4">Hedgehog/intein hint domain protein</fullName>
    </submittedName>
</protein>
<feature type="chain" id="PRO_5002982951" evidence="2">
    <location>
        <begin position="36"/>
        <end position="846"/>
    </location>
</feature>
<dbReference type="Gene3D" id="1.10.287.1490">
    <property type="match status" value="1"/>
</dbReference>
<feature type="compositionally biased region" description="Low complexity" evidence="1">
    <location>
        <begin position="306"/>
        <end position="321"/>
    </location>
</feature>
<proteinExistence type="predicted"/>
<dbReference type="Proteomes" id="UP000000851">
    <property type="component" value="Chromosome"/>
</dbReference>
<evidence type="ECO:0000313" key="4">
    <source>
        <dbReference type="EMBL" id="ACU71256.1"/>
    </source>
</evidence>
<dbReference type="OrthoDB" id="582519at2"/>
<dbReference type="Pfam" id="PF07591">
    <property type="entry name" value="PT-HINT"/>
    <property type="match status" value="1"/>
</dbReference>
<dbReference type="SUPFAM" id="SSF51294">
    <property type="entry name" value="Hedgehog/intein (Hint) domain"/>
    <property type="match status" value="1"/>
</dbReference>
<feature type="domain" description="Hint" evidence="3">
    <location>
        <begin position="549"/>
        <end position="651"/>
    </location>
</feature>
<dbReference type="eggNOG" id="COG4372">
    <property type="taxonomic scope" value="Bacteria"/>
</dbReference>
<feature type="compositionally biased region" description="Low complexity" evidence="1">
    <location>
        <begin position="427"/>
        <end position="438"/>
    </location>
</feature>
<feature type="compositionally biased region" description="Basic and acidic residues" evidence="1">
    <location>
        <begin position="110"/>
        <end position="121"/>
    </location>
</feature>
<sequence precursor="true">MATFAIGGRLRRSVAAVATAALGLAAFVAPTTAQAQAAAGPGSAAQHPASALGRSGFAMADPAPPPALPAPLDSSGPAQVQALEQQYQTDAQNDQQKYDQLAAEKGTLEQRAGDVQNRESSLETQATNLEDQSNALNSQAETLNSEIDAHNAEPHTFELPDEEAEYAAYNEEKANLDEQKANLQNQIDALTAQSKKLQSDQAQADADQTQLETDVQTHNDAVSALEGDVGKLEAERQQILTQIDSLLQDYAGAEPGGEGAPLAAEGGDESEPAAAAAPSPGARALPSGGGDQSAPPRSTYAPVQNAPSGSGSGQAQAQAAPAPAPTQTPVTVTLAPSTVSGLPASEAENLQPSETFDGLIPEANGDYAAEEIQPPAGESVPPAQKAFDNVVNKGGKASTRIGGRPATIDKIVPEAAAPAENQGGDTPRPAKAAAPPARSSWVPAVNQPNPANGPPVSIDALKSLLDQQGLGSDADQFDLEYSPTVLGQDGEPAYAVAPTDAAGNPELGAEGKPILRFSNLGLQNPEVAQDAFENEGLDVEPAQDDSPCPHSFSGATRVLMADGSTKAIAEVGVGDLVENAEPGGRAEVHRVDQVHTTTTDAAFVDVVVASAAPGGGGTLTGTANHPYYDATAGGFVDAGALRAGDRLQSAGGGQATVSGVHARFGPLVTYDLTIDGLHTYFVVAGSAPVLVHNCDGDLLDIAKDSATRASGYQKLAGSDWEVKNKTTSVIRARFPSGDPKNPWVYKNVVSSSGSGLSPAQISAIEANGDVAVTDNLEGFTHAEYNGLRYIDSMGGQPIAGGASRSVCTTICGPFIRGTDGNISGPVYQLEHGTKIRTFYWPGSTPG</sequence>
<evidence type="ECO:0000256" key="1">
    <source>
        <dbReference type="SAM" id="MobiDB-lite"/>
    </source>
</evidence>
<feature type="region of interest" description="Disordered" evidence="1">
    <location>
        <begin position="250"/>
        <end position="330"/>
    </location>
</feature>
<gene>
    <name evidence="4" type="ordered locus">Caci_2338</name>
</gene>
<dbReference type="NCBIfam" id="TIGR01443">
    <property type="entry name" value="intein_Cterm"/>
    <property type="match status" value="1"/>
</dbReference>
<dbReference type="PROSITE" id="PS50818">
    <property type="entry name" value="INTEIN_C_TER"/>
    <property type="match status" value="1"/>
</dbReference>
<dbReference type="HOGENOM" id="CLU_336722_0_0_11"/>
<reference evidence="4 5" key="1">
    <citation type="journal article" date="2009" name="Stand. Genomic Sci.">
        <title>Complete genome sequence of Catenulispora acidiphila type strain (ID 139908).</title>
        <authorList>
            <person name="Copeland A."/>
            <person name="Lapidus A."/>
            <person name="Glavina Del Rio T."/>
            <person name="Nolan M."/>
            <person name="Lucas S."/>
            <person name="Chen F."/>
            <person name="Tice H."/>
            <person name="Cheng J.F."/>
            <person name="Bruce D."/>
            <person name="Goodwin L."/>
            <person name="Pitluck S."/>
            <person name="Mikhailova N."/>
            <person name="Pati A."/>
            <person name="Ivanova N."/>
            <person name="Mavromatis K."/>
            <person name="Chen A."/>
            <person name="Palaniappan K."/>
            <person name="Chain P."/>
            <person name="Land M."/>
            <person name="Hauser L."/>
            <person name="Chang Y.J."/>
            <person name="Jeffries C.D."/>
            <person name="Chertkov O."/>
            <person name="Brettin T."/>
            <person name="Detter J.C."/>
            <person name="Han C."/>
            <person name="Ali Z."/>
            <person name="Tindall B.J."/>
            <person name="Goker M."/>
            <person name="Bristow J."/>
            <person name="Eisen J.A."/>
            <person name="Markowitz V."/>
            <person name="Hugenholtz P."/>
            <person name="Kyrpides N.C."/>
            <person name="Klenk H.P."/>
        </authorList>
    </citation>
    <scope>NUCLEOTIDE SEQUENCE [LARGE SCALE GENOMIC DNA]</scope>
    <source>
        <strain evidence="5">DSM 44928 / JCM 14897 / NBRC 102108 / NRRL B-24433 / ID139908</strain>
    </source>
</reference>
<dbReference type="SMART" id="SM00306">
    <property type="entry name" value="HintN"/>
    <property type="match status" value="1"/>
</dbReference>
<feature type="compositionally biased region" description="Low complexity" evidence="1">
    <location>
        <begin position="39"/>
        <end position="51"/>
    </location>
</feature>
<feature type="region of interest" description="Disordered" evidence="1">
    <location>
        <begin position="39"/>
        <end position="77"/>
    </location>
</feature>
<evidence type="ECO:0000259" key="3">
    <source>
        <dbReference type="SMART" id="SM00306"/>
    </source>
</evidence>
<evidence type="ECO:0000313" key="5">
    <source>
        <dbReference type="Proteomes" id="UP000000851"/>
    </source>
</evidence>
<feature type="region of interest" description="Disordered" evidence="1">
    <location>
        <begin position="418"/>
        <end position="441"/>
    </location>
</feature>
<dbReference type="InterPro" id="IPR003587">
    <property type="entry name" value="Hint_dom_N"/>
</dbReference>
<name>C7QJN3_CATAD</name>
<organism evidence="4 5">
    <name type="scientific">Catenulispora acidiphila (strain DSM 44928 / JCM 14897 / NBRC 102108 / NRRL B-24433 / ID139908)</name>
    <dbReference type="NCBI Taxonomy" id="479433"/>
    <lineage>
        <taxon>Bacteria</taxon>
        <taxon>Bacillati</taxon>
        <taxon>Actinomycetota</taxon>
        <taxon>Actinomycetes</taxon>
        <taxon>Catenulisporales</taxon>
        <taxon>Catenulisporaceae</taxon>
        <taxon>Catenulispora</taxon>
    </lineage>
</organism>
<dbReference type="STRING" id="479433.Caci_2338"/>
<feature type="region of interest" description="Disordered" evidence="1">
    <location>
        <begin position="110"/>
        <end position="133"/>
    </location>
</feature>
<dbReference type="AlphaFoldDB" id="C7QJN3"/>
<feature type="compositionally biased region" description="Low complexity" evidence="1">
    <location>
        <begin position="272"/>
        <end position="286"/>
    </location>
</feature>
<feature type="signal peptide" evidence="2">
    <location>
        <begin position="1"/>
        <end position="35"/>
    </location>
</feature>
<feature type="compositionally biased region" description="Polar residues" evidence="1">
    <location>
        <begin position="122"/>
        <end position="133"/>
    </location>
</feature>
<evidence type="ECO:0000256" key="2">
    <source>
        <dbReference type="SAM" id="SignalP"/>
    </source>
</evidence>
<dbReference type="EMBL" id="CP001700">
    <property type="protein sequence ID" value="ACU71256.1"/>
    <property type="molecule type" value="Genomic_DNA"/>
</dbReference>
<accession>C7QJN3</accession>
<dbReference type="RefSeq" id="WP_012786549.1">
    <property type="nucleotide sequence ID" value="NC_013131.1"/>
</dbReference>
<dbReference type="InterPro" id="IPR036844">
    <property type="entry name" value="Hint_dom_sf"/>
</dbReference>
<dbReference type="InterPro" id="IPR030934">
    <property type="entry name" value="Intein_C"/>
</dbReference>
<dbReference type="Gene3D" id="2.170.16.10">
    <property type="entry name" value="Hedgehog/Intein (Hint) domain"/>
    <property type="match status" value="1"/>
</dbReference>